<keyword evidence="3" id="KW-0249">Electron transport</keyword>
<accession>A0A8C5SWY6</accession>
<dbReference type="Proteomes" id="UP000694406">
    <property type="component" value="Unplaced"/>
</dbReference>
<reference evidence="5" key="2">
    <citation type="submission" date="2025-09" db="UniProtKB">
        <authorList>
            <consortium name="Ensembl"/>
        </authorList>
    </citation>
    <scope>IDENTIFICATION</scope>
</reference>
<dbReference type="PANTHER" id="PTHR12910">
    <property type="entry name" value="NADH-UBIQUINONE OXIDOREDUCTASE SUBUNIT B17.2"/>
    <property type="match status" value="1"/>
</dbReference>
<keyword evidence="3" id="KW-0813">Transport</keyword>
<keyword evidence="3" id="KW-0999">Mitochondrion inner membrane</keyword>
<dbReference type="GO" id="GO:0006979">
    <property type="term" value="P:response to oxidative stress"/>
    <property type="evidence" value="ECO:0007669"/>
    <property type="project" value="TreeGrafter"/>
</dbReference>
<comment type="subunit">
    <text evidence="3">Complex I is composed of 45 different subunits.</text>
</comment>
<keyword evidence="3" id="KW-0496">Mitochondrion</keyword>
<dbReference type="Pfam" id="PF05071">
    <property type="entry name" value="NDUFA12"/>
    <property type="match status" value="1"/>
</dbReference>
<comment type="subcellular location">
    <subcellularLocation>
        <location evidence="3">Mitochondrion inner membrane</location>
        <topology evidence="3">Peripheral membrane protein</topology>
        <orientation evidence="3">Matrix side</orientation>
    </subcellularLocation>
</comment>
<evidence type="ECO:0000313" key="5">
    <source>
        <dbReference type="Ensembl" id="ENSLLTP00000021901.1"/>
    </source>
</evidence>
<dbReference type="Ensembl" id="ENSLLTT00000022714.1">
    <property type="protein sequence ID" value="ENSLLTP00000021901.1"/>
    <property type="gene ID" value="ENSLLTG00000016336.1"/>
</dbReference>
<organism evidence="5 6">
    <name type="scientific">Laticauda laticaudata</name>
    <name type="common">Blue-ringed sea krait</name>
    <name type="synonym">Blue-lipped sea krait</name>
    <dbReference type="NCBI Taxonomy" id="8630"/>
    <lineage>
        <taxon>Eukaryota</taxon>
        <taxon>Metazoa</taxon>
        <taxon>Chordata</taxon>
        <taxon>Craniata</taxon>
        <taxon>Vertebrata</taxon>
        <taxon>Euteleostomi</taxon>
        <taxon>Lepidosauria</taxon>
        <taxon>Squamata</taxon>
        <taxon>Bifurcata</taxon>
        <taxon>Unidentata</taxon>
        <taxon>Episquamata</taxon>
        <taxon>Toxicofera</taxon>
        <taxon>Serpentes</taxon>
        <taxon>Colubroidea</taxon>
        <taxon>Elapidae</taxon>
        <taxon>Laticaudinae</taxon>
        <taxon>Laticauda</taxon>
    </lineage>
</organism>
<name>A0A8C5SWY6_LATLA</name>
<evidence type="ECO:0000256" key="3">
    <source>
        <dbReference type="RuleBase" id="RU363103"/>
    </source>
</evidence>
<keyword evidence="3" id="KW-0472">Membrane</keyword>
<keyword evidence="3" id="KW-0679">Respiratory chain</keyword>
<evidence type="ECO:0000256" key="4">
    <source>
        <dbReference type="SAM" id="MobiDB-lite"/>
    </source>
</evidence>
<dbReference type="GeneTree" id="ENSGT00940000180242"/>
<comment type="function">
    <text evidence="3">Accessory subunit of the mitochondrial membrane respiratory chain NADH dehydrogenase (Complex I), that is believed not to be involved in catalysis. Complex I functions in the transfer of electrons from NADH to the respiratory chain. The immediate electron acceptor for the enzyme is believed to be ubiquinone.</text>
</comment>
<evidence type="ECO:0000256" key="1">
    <source>
        <dbReference type="ARBA" id="ARBA00007355"/>
    </source>
</evidence>
<reference evidence="5" key="1">
    <citation type="submission" date="2025-08" db="UniProtKB">
        <authorList>
            <consortium name="Ensembl"/>
        </authorList>
    </citation>
    <scope>IDENTIFICATION</scope>
</reference>
<feature type="region of interest" description="Disordered" evidence="4">
    <location>
        <begin position="96"/>
        <end position="122"/>
    </location>
</feature>
<sequence>MPCWKLRLAGLNDMTLRGSFYLVLDIHRVNDLKVGTLVGTDKYGNKYYEDKRFFFGRHRWVIYTAEMNGRNTYWDLDGSMIPPECLIEPKTILHMKERESEPASQPANGPNNCHNNCANLPQ</sequence>
<evidence type="ECO:0000256" key="2">
    <source>
        <dbReference type="ARBA" id="ARBA00040285"/>
    </source>
</evidence>
<keyword evidence="6" id="KW-1185">Reference proteome</keyword>
<dbReference type="PANTHER" id="PTHR12910:SF2">
    <property type="entry name" value="NADH DEHYDROGENASE [UBIQUINONE] 1 ALPHA SUBCOMPLEX SUBUNIT 12"/>
    <property type="match status" value="1"/>
</dbReference>
<protein>
    <recommendedName>
        <fullName evidence="2 3">NADH dehydrogenase [ubiquinone] 1 alpha subcomplex subunit 12</fullName>
    </recommendedName>
</protein>
<dbReference type="InterPro" id="IPR007763">
    <property type="entry name" value="NDUFA12"/>
</dbReference>
<dbReference type="GO" id="GO:0005743">
    <property type="term" value="C:mitochondrial inner membrane"/>
    <property type="evidence" value="ECO:0007669"/>
    <property type="project" value="UniProtKB-SubCell"/>
</dbReference>
<proteinExistence type="inferred from homology"/>
<feature type="compositionally biased region" description="Low complexity" evidence="4">
    <location>
        <begin position="106"/>
        <end position="122"/>
    </location>
</feature>
<evidence type="ECO:0000313" key="6">
    <source>
        <dbReference type="Proteomes" id="UP000694406"/>
    </source>
</evidence>
<comment type="similarity">
    <text evidence="1 3">Belongs to the complex I NDUFA12 subunit family.</text>
</comment>
<dbReference type="AlphaFoldDB" id="A0A8C5SWY6"/>
<dbReference type="GO" id="GO:0045271">
    <property type="term" value="C:respiratory chain complex I"/>
    <property type="evidence" value="ECO:0007669"/>
    <property type="project" value="InterPro"/>
</dbReference>